<sequence>MTNMTWSKWFVAPAFTSIFFLLGVLTLYWFMTNKLIQYLGRRGKHVDVPKVRTAVGIIYMLLLLILTQAAVNGTVNSWVFTNFEIFAIVFVSYFLMLQIRLWQLAAATLLFMLVNGNLGSWLPWAFAVVYIGFYFTLKQIRLHRHGSWRDFADYASATLIFSVILWGITKVRFDLHWATMGWEILFSFVLLTIMYFYVDSLFDSASTLAKLTYTTNFDDLTHVRNYFAFKNDFSCSFSGAQKEHGPLTLMLFDIDHFKHVNDTYGHLAGDYVLNTVAQLITKQLATIDPDLRLYRTGGEEFTIIFNHYTTDQARTHIDAIAQAVKNGDFQHANQEIAISISVGVTQLQTGDENQLDLYRRADQNLYFSKRNGRDRVTIA</sequence>
<feature type="transmembrane region" description="Helical" evidence="1">
    <location>
        <begin position="77"/>
        <end position="97"/>
    </location>
</feature>
<reference evidence="3 4" key="1">
    <citation type="journal article" date="2015" name="Genome Announc.">
        <title>Expanding the biotechnology potential of lactobacilli through comparative genomics of 213 strains and associated genera.</title>
        <authorList>
            <person name="Sun Z."/>
            <person name="Harris H.M."/>
            <person name="McCann A."/>
            <person name="Guo C."/>
            <person name="Argimon S."/>
            <person name="Zhang W."/>
            <person name="Yang X."/>
            <person name="Jeffery I.B."/>
            <person name="Cooney J.C."/>
            <person name="Kagawa T.F."/>
            <person name="Liu W."/>
            <person name="Song Y."/>
            <person name="Salvetti E."/>
            <person name="Wrobel A."/>
            <person name="Rasinkangas P."/>
            <person name="Parkhill J."/>
            <person name="Rea M.C."/>
            <person name="O'Sullivan O."/>
            <person name="Ritari J."/>
            <person name="Douillard F.P."/>
            <person name="Paul Ross R."/>
            <person name="Yang R."/>
            <person name="Briner A.E."/>
            <person name="Felis G.E."/>
            <person name="de Vos W.M."/>
            <person name="Barrangou R."/>
            <person name="Klaenhammer T.R."/>
            <person name="Caufield P.W."/>
            <person name="Cui Y."/>
            <person name="Zhang H."/>
            <person name="O'Toole P.W."/>
        </authorList>
    </citation>
    <scope>NUCLEOTIDE SEQUENCE [LARGE SCALE GENOMIC DNA]</scope>
    <source>
        <strain evidence="3 4">DSM 16381</strain>
    </source>
</reference>
<dbReference type="GO" id="GO:0005886">
    <property type="term" value="C:plasma membrane"/>
    <property type="evidence" value="ECO:0007669"/>
    <property type="project" value="TreeGrafter"/>
</dbReference>
<dbReference type="Gene3D" id="3.30.70.270">
    <property type="match status" value="1"/>
</dbReference>
<dbReference type="PANTHER" id="PTHR45138:SF9">
    <property type="entry name" value="DIGUANYLATE CYCLASE DGCM-RELATED"/>
    <property type="match status" value="1"/>
</dbReference>
<evidence type="ECO:0000259" key="2">
    <source>
        <dbReference type="PROSITE" id="PS50887"/>
    </source>
</evidence>
<dbReference type="CDD" id="cd01949">
    <property type="entry name" value="GGDEF"/>
    <property type="match status" value="1"/>
</dbReference>
<dbReference type="SUPFAM" id="SSF55073">
    <property type="entry name" value="Nucleotide cyclase"/>
    <property type="match status" value="1"/>
</dbReference>
<evidence type="ECO:0000313" key="3">
    <source>
        <dbReference type="EMBL" id="KRL95308.1"/>
    </source>
</evidence>
<feature type="transmembrane region" description="Helical" evidence="1">
    <location>
        <begin position="6"/>
        <end position="30"/>
    </location>
</feature>
<dbReference type="NCBIfam" id="TIGR00254">
    <property type="entry name" value="GGDEF"/>
    <property type="match status" value="1"/>
</dbReference>
<dbReference type="AlphaFoldDB" id="A0A0R1UQ56"/>
<protein>
    <submittedName>
        <fullName evidence="3">Signal transduction diguanylate cyclase</fullName>
    </submittedName>
</protein>
<accession>A0A0R1UQ56</accession>
<feature type="transmembrane region" description="Helical" evidence="1">
    <location>
        <begin position="51"/>
        <end position="71"/>
    </location>
</feature>
<feature type="transmembrane region" description="Helical" evidence="1">
    <location>
        <begin position="109"/>
        <end position="131"/>
    </location>
</feature>
<dbReference type="SMART" id="SM00267">
    <property type="entry name" value="GGDEF"/>
    <property type="match status" value="1"/>
</dbReference>
<comment type="caution">
    <text evidence="3">The sequence shown here is derived from an EMBL/GenBank/DDBJ whole genome shotgun (WGS) entry which is preliminary data.</text>
</comment>
<keyword evidence="1" id="KW-0812">Transmembrane</keyword>
<dbReference type="InterPro" id="IPR029787">
    <property type="entry name" value="Nucleotide_cyclase"/>
</dbReference>
<dbReference type="FunFam" id="3.30.70.270:FF:000001">
    <property type="entry name" value="Diguanylate cyclase domain protein"/>
    <property type="match status" value="1"/>
</dbReference>
<dbReference type="InterPro" id="IPR050469">
    <property type="entry name" value="Diguanylate_Cyclase"/>
</dbReference>
<proteinExistence type="predicted"/>
<name>A0A0R1UQ56_9LACO</name>
<dbReference type="InterPro" id="IPR000160">
    <property type="entry name" value="GGDEF_dom"/>
</dbReference>
<evidence type="ECO:0000313" key="4">
    <source>
        <dbReference type="Proteomes" id="UP000051580"/>
    </source>
</evidence>
<evidence type="ECO:0000256" key="1">
    <source>
        <dbReference type="SAM" id="Phobius"/>
    </source>
</evidence>
<dbReference type="Proteomes" id="UP000051580">
    <property type="component" value="Unassembled WGS sequence"/>
</dbReference>
<dbReference type="GO" id="GO:0043709">
    <property type="term" value="P:cell adhesion involved in single-species biofilm formation"/>
    <property type="evidence" value="ECO:0007669"/>
    <property type="project" value="TreeGrafter"/>
</dbReference>
<organism evidence="3 4">
    <name type="scientific">Levilactobacillus hammesii DSM 16381</name>
    <dbReference type="NCBI Taxonomy" id="1423753"/>
    <lineage>
        <taxon>Bacteria</taxon>
        <taxon>Bacillati</taxon>
        <taxon>Bacillota</taxon>
        <taxon>Bacilli</taxon>
        <taxon>Lactobacillales</taxon>
        <taxon>Lactobacillaceae</taxon>
        <taxon>Levilactobacillus</taxon>
    </lineage>
</organism>
<gene>
    <name evidence="3" type="ORF">FD28_GL002269</name>
</gene>
<dbReference type="RefSeq" id="WP_235806846.1">
    <property type="nucleotide sequence ID" value="NZ_AZFS01000046.1"/>
</dbReference>
<dbReference type="PATRIC" id="fig|1423753.3.peg.2383"/>
<keyword evidence="1" id="KW-1133">Transmembrane helix</keyword>
<keyword evidence="1" id="KW-0472">Membrane</keyword>
<keyword evidence="4" id="KW-1185">Reference proteome</keyword>
<feature type="domain" description="GGDEF" evidence="2">
    <location>
        <begin position="245"/>
        <end position="379"/>
    </location>
</feature>
<dbReference type="STRING" id="1423753.FD28_GL002269"/>
<dbReference type="GO" id="GO:0052621">
    <property type="term" value="F:diguanylate cyclase activity"/>
    <property type="evidence" value="ECO:0007669"/>
    <property type="project" value="TreeGrafter"/>
</dbReference>
<dbReference type="Pfam" id="PF00990">
    <property type="entry name" value="GGDEF"/>
    <property type="match status" value="1"/>
</dbReference>
<feature type="transmembrane region" description="Helical" evidence="1">
    <location>
        <begin position="151"/>
        <end position="168"/>
    </location>
</feature>
<dbReference type="EMBL" id="AZFS01000046">
    <property type="protein sequence ID" value="KRL95308.1"/>
    <property type="molecule type" value="Genomic_DNA"/>
</dbReference>
<dbReference type="PROSITE" id="PS50887">
    <property type="entry name" value="GGDEF"/>
    <property type="match status" value="1"/>
</dbReference>
<feature type="transmembrane region" description="Helical" evidence="1">
    <location>
        <begin position="180"/>
        <end position="198"/>
    </location>
</feature>
<dbReference type="GO" id="GO:1902201">
    <property type="term" value="P:negative regulation of bacterial-type flagellum-dependent cell motility"/>
    <property type="evidence" value="ECO:0007669"/>
    <property type="project" value="TreeGrafter"/>
</dbReference>
<dbReference type="InterPro" id="IPR043128">
    <property type="entry name" value="Rev_trsase/Diguanyl_cyclase"/>
</dbReference>
<dbReference type="PANTHER" id="PTHR45138">
    <property type="entry name" value="REGULATORY COMPONENTS OF SENSORY TRANSDUCTION SYSTEM"/>
    <property type="match status" value="1"/>
</dbReference>